<evidence type="ECO:0000313" key="2">
    <source>
        <dbReference type="EMBL" id="OMH80185.1"/>
    </source>
</evidence>
<feature type="region of interest" description="Disordered" evidence="1">
    <location>
        <begin position="44"/>
        <end position="101"/>
    </location>
</feature>
<name>A0A1R1PGQ8_ZANCU</name>
<reference evidence="3" key="1">
    <citation type="submission" date="2017-01" db="EMBL/GenBank/DDBJ databases">
        <authorList>
            <person name="Wang Y."/>
            <person name="White M."/>
            <person name="Kvist S."/>
            <person name="Moncalvo J.-M."/>
        </authorList>
    </citation>
    <scope>NUCLEOTIDE SEQUENCE [LARGE SCALE GENOMIC DNA]</scope>
    <source>
        <strain evidence="3">COL-18-3</strain>
    </source>
</reference>
<feature type="compositionally biased region" description="Polar residues" evidence="1">
    <location>
        <begin position="277"/>
        <end position="293"/>
    </location>
</feature>
<gene>
    <name evidence="2" type="ORF">AX774_g6382</name>
</gene>
<evidence type="ECO:0000256" key="1">
    <source>
        <dbReference type="SAM" id="MobiDB-lite"/>
    </source>
</evidence>
<accession>A0A1R1PGQ8</accession>
<dbReference type="EMBL" id="LSSK01001272">
    <property type="protein sequence ID" value="OMH80185.1"/>
    <property type="molecule type" value="Genomic_DNA"/>
</dbReference>
<proteinExistence type="predicted"/>
<dbReference type="AlphaFoldDB" id="A0A1R1PGQ8"/>
<feature type="region of interest" description="Disordered" evidence="1">
    <location>
        <begin position="277"/>
        <end position="299"/>
    </location>
</feature>
<evidence type="ECO:0000313" key="3">
    <source>
        <dbReference type="Proteomes" id="UP000188320"/>
    </source>
</evidence>
<feature type="compositionally biased region" description="Low complexity" evidence="1">
    <location>
        <begin position="70"/>
        <end position="89"/>
    </location>
</feature>
<dbReference type="Proteomes" id="UP000188320">
    <property type="component" value="Unassembled WGS sequence"/>
</dbReference>
<organism evidence="2 3">
    <name type="scientific">Zancudomyces culisetae</name>
    <name type="common">Gut fungus</name>
    <name type="synonym">Smittium culisetae</name>
    <dbReference type="NCBI Taxonomy" id="1213189"/>
    <lineage>
        <taxon>Eukaryota</taxon>
        <taxon>Fungi</taxon>
        <taxon>Fungi incertae sedis</taxon>
        <taxon>Zoopagomycota</taxon>
        <taxon>Kickxellomycotina</taxon>
        <taxon>Harpellomycetes</taxon>
        <taxon>Harpellales</taxon>
        <taxon>Legeriomycetaceae</taxon>
        <taxon>Zancudomyces</taxon>
    </lineage>
</organism>
<sequence>MIVFELTKPSLQTQSASERIDLSTVSSNHVFELDNLVIEPTFFTPPIQDKTAGTSKKSESKDSKRKKSTSRSPAASKSKAKVKQSQSQSHNPTNTHPTAFGKDEKIQEICQSYNSVQYIRNPCEDSNGSFIITGFLSSADISGASTDTSLEDRDLSKLQAVYLFSYPSITSRKVKIILSNRFSGIYKPESKTFNPEIFDIQTCTEYISNQIKTRALYTNFDDLNTDTYATTEQPLMTSMDYKSYVPNISFNGDSSNYKPDKSVVDIGITQVDYSSSKKSATDNVYSPGNSITPGNMLERRNSDESIGASADKAEVVKDNKSIAGETENIDSNASTTRTQLEQVHSGSKYGNGQLDLNFINSNKKSQVITISE</sequence>
<comment type="caution">
    <text evidence="2">The sequence shown here is derived from an EMBL/GenBank/DDBJ whole genome shotgun (WGS) entry which is preliminary data.</text>
</comment>
<protein>
    <submittedName>
        <fullName evidence="2">Uncharacterized protein</fullName>
    </submittedName>
</protein>
<keyword evidence="3" id="KW-1185">Reference proteome</keyword>